<dbReference type="InterPro" id="IPR000835">
    <property type="entry name" value="HTH_MarR-typ"/>
</dbReference>
<organism evidence="5 6">
    <name type="scientific">Massilia eburnea</name>
    <dbReference type="NCBI Taxonomy" id="1776165"/>
    <lineage>
        <taxon>Bacteria</taxon>
        <taxon>Pseudomonadati</taxon>
        <taxon>Pseudomonadota</taxon>
        <taxon>Betaproteobacteria</taxon>
        <taxon>Burkholderiales</taxon>
        <taxon>Oxalobacteraceae</taxon>
        <taxon>Telluria group</taxon>
        <taxon>Massilia</taxon>
    </lineage>
</organism>
<dbReference type="PANTHER" id="PTHR42756">
    <property type="entry name" value="TRANSCRIPTIONAL REGULATOR, MARR"/>
    <property type="match status" value="1"/>
</dbReference>
<gene>
    <name evidence="5" type="ORF">GM658_00050</name>
</gene>
<protein>
    <submittedName>
        <fullName evidence="5">MarR family transcriptional regulator</fullName>
    </submittedName>
</protein>
<dbReference type="PANTHER" id="PTHR42756:SF1">
    <property type="entry name" value="TRANSCRIPTIONAL REPRESSOR OF EMRAB OPERON"/>
    <property type="match status" value="1"/>
</dbReference>
<feature type="domain" description="HTH marR-type" evidence="4">
    <location>
        <begin position="17"/>
        <end position="149"/>
    </location>
</feature>
<dbReference type="GO" id="GO:0003677">
    <property type="term" value="F:DNA binding"/>
    <property type="evidence" value="ECO:0007669"/>
    <property type="project" value="UniProtKB-KW"/>
</dbReference>
<keyword evidence="1" id="KW-0805">Transcription regulation</keyword>
<keyword evidence="6" id="KW-1185">Reference proteome</keyword>
<evidence type="ECO:0000259" key="4">
    <source>
        <dbReference type="PROSITE" id="PS50995"/>
    </source>
</evidence>
<reference evidence="5 6" key="1">
    <citation type="submission" date="2019-11" db="EMBL/GenBank/DDBJ databases">
        <title>Type strains purchased from KCTC, JCM and DSMZ.</title>
        <authorList>
            <person name="Lu H."/>
        </authorList>
    </citation>
    <scope>NUCLEOTIDE SEQUENCE [LARGE SCALE GENOMIC DNA]</scope>
    <source>
        <strain evidence="5 6">JCM 31587</strain>
    </source>
</reference>
<comment type="caution">
    <text evidence="5">The sequence shown here is derived from an EMBL/GenBank/DDBJ whole genome shotgun (WGS) entry which is preliminary data.</text>
</comment>
<keyword evidence="3" id="KW-0804">Transcription</keyword>
<proteinExistence type="predicted"/>
<evidence type="ECO:0000313" key="5">
    <source>
        <dbReference type="EMBL" id="MTW08984.1"/>
    </source>
</evidence>
<dbReference type="InterPro" id="IPR036390">
    <property type="entry name" value="WH_DNA-bd_sf"/>
</dbReference>
<dbReference type="Proteomes" id="UP000472320">
    <property type="component" value="Unassembled WGS sequence"/>
</dbReference>
<keyword evidence="2" id="KW-0238">DNA-binding</keyword>
<dbReference type="EMBL" id="WNKX01000001">
    <property type="protein sequence ID" value="MTW08984.1"/>
    <property type="molecule type" value="Genomic_DNA"/>
</dbReference>
<dbReference type="SMART" id="SM00347">
    <property type="entry name" value="HTH_MARR"/>
    <property type="match status" value="1"/>
</dbReference>
<evidence type="ECO:0000256" key="2">
    <source>
        <dbReference type="ARBA" id="ARBA00023125"/>
    </source>
</evidence>
<evidence type="ECO:0000256" key="1">
    <source>
        <dbReference type="ARBA" id="ARBA00023015"/>
    </source>
</evidence>
<evidence type="ECO:0000313" key="6">
    <source>
        <dbReference type="Proteomes" id="UP000472320"/>
    </source>
</evidence>
<dbReference type="GO" id="GO:0003700">
    <property type="term" value="F:DNA-binding transcription factor activity"/>
    <property type="evidence" value="ECO:0007669"/>
    <property type="project" value="InterPro"/>
</dbReference>
<dbReference type="RefSeq" id="WP_155451981.1">
    <property type="nucleotide sequence ID" value="NZ_WNKX01000001.1"/>
</dbReference>
<sequence length="165" mass="17850">MSKLTPSPAAGLDPNASVRVLRQFRMIFNAVRGHFRQIERESGIGGAQLWALSEIAANEAMGVTDLSNALDIHQSTASNLVRILSDRQLIEVDKRTDDRRATQLSLTEQGRALLATAPAPFKGVLPAALERMDPDLLSRLERDLATVIEALGADARGAKTPLAEL</sequence>
<dbReference type="InterPro" id="IPR036388">
    <property type="entry name" value="WH-like_DNA-bd_sf"/>
</dbReference>
<accession>A0A6L6QA97</accession>
<dbReference type="AlphaFoldDB" id="A0A6L6QA97"/>
<name>A0A6L6QA97_9BURK</name>
<dbReference type="Gene3D" id="1.10.10.10">
    <property type="entry name" value="Winged helix-like DNA-binding domain superfamily/Winged helix DNA-binding domain"/>
    <property type="match status" value="1"/>
</dbReference>
<evidence type="ECO:0000256" key="3">
    <source>
        <dbReference type="ARBA" id="ARBA00023163"/>
    </source>
</evidence>
<dbReference type="OrthoDB" id="8911933at2"/>
<dbReference type="PROSITE" id="PS50995">
    <property type="entry name" value="HTH_MARR_2"/>
    <property type="match status" value="1"/>
</dbReference>
<dbReference type="Pfam" id="PF01047">
    <property type="entry name" value="MarR"/>
    <property type="match status" value="1"/>
</dbReference>
<dbReference type="SUPFAM" id="SSF46785">
    <property type="entry name" value="Winged helix' DNA-binding domain"/>
    <property type="match status" value="1"/>
</dbReference>